<sequence>MQETPSFSQIRKYSLLNAKGTLKMTDMALHVQGQCPLYVQVQDLHLHHGLGRHHQYREGHTTILLQEGRKGQFSCICGVIEVHCPSVGAGKRL</sequence>
<dbReference type="AlphaFoldDB" id="A0A0K2U8V1"/>
<name>A0A0K2U8V1_LEPSM</name>
<reference evidence="1" key="1">
    <citation type="submission" date="2014-05" db="EMBL/GenBank/DDBJ databases">
        <authorList>
            <person name="Chronopoulou M."/>
        </authorList>
    </citation>
    <scope>NUCLEOTIDE SEQUENCE</scope>
    <source>
        <tissue evidence="1">Whole organism</tissue>
    </source>
</reference>
<protein>
    <submittedName>
        <fullName evidence="1">Uncharacterized protein</fullName>
    </submittedName>
</protein>
<organism evidence="1">
    <name type="scientific">Lepeophtheirus salmonis</name>
    <name type="common">Salmon louse</name>
    <name type="synonym">Caligus salmonis</name>
    <dbReference type="NCBI Taxonomy" id="72036"/>
    <lineage>
        <taxon>Eukaryota</taxon>
        <taxon>Metazoa</taxon>
        <taxon>Ecdysozoa</taxon>
        <taxon>Arthropoda</taxon>
        <taxon>Crustacea</taxon>
        <taxon>Multicrustacea</taxon>
        <taxon>Hexanauplia</taxon>
        <taxon>Copepoda</taxon>
        <taxon>Siphonostomatoida</taxon>
        <taxon>Caligidae</taxon>
        <taxon>Lepeophtheirus</taxon>
    </lineage>
</organism>
<dbReference type="EMBL" id="HACA01017006">
    <property type="protein sequence ID" value="CDW34367.1"/>
    <property type="molecule type" value="Transcribed_RNA"/>
</dbReference>
<proteinExistence type="predicted"/>
<evidence type="ECO:0000313" key="1">
    <source>
        <dbReference type="EMBL" id="CDW34367.1"/>
    </source>
</evidence>
<accession>A0A0K2U8V1</accession>